<gene>
    <name evidence="2" type="ORF">C463_06182</name>
</gene>
<dbReference type="Pfam" id="PF04087">
    <property type="entry name" value="DUF389"/>
    <property type="match status" value="1"/>
</dbReference>
<dbReference type="PANTHER" id="PTHR20992:SF9">
    <property type="entry name" value="AT15442P-RELATED"/>
    <property type="match status" value="1"/>
</dbReference>
<proteinExistence type="predicted"/>
<name>M0ECX0_9EURY</name>
<comment type="caution">
    <text evidence="2">The sequence shown here is derived from an EMBL/GenBank/DDBJ whole genome shotgun (WGS) entry which is preliminary data.</text>
</comment>
<organism evidence="2 3">
    <name type="scientific">Halorubrum californiense DSM 19288</name>
    <dbReference type="NCBI Taxonomy" id="1227465"/>
    <lineage>
        <taxon>Archaea</taxon>
        <taxon>Methanobacteriati</taxon>
        <taxon>Methanobacteriota</taxon>
        <taxon>Stenosarchaea group</taxon>
        <taxon>Halobacteria</taxon>
        <taxon>Halobacteriales</taxon>
        <taxon>Haloferacaceae</taxon>
        <taxon>Halorubrum</taxon>
    </lineage>
</organism>
<feature type="transmembrane region" description="Helical" evidence="1">
    <location>
        <begin position="324"/>
        <end position="344"/>
    </location>
</feature>
<keyword evidence="1" id="KW-0472">Membrane</keyword>
<dbReference type="Proteomes" id="UP000011586">
    <property type="component" value="Unassembled WGS sequence"/>
</dbReference>
<dbReference type="InterPro" id="IPR005240">
    <property type="entry name" value="DUF389"/>
</dbReference>
<accession>M0ECX0</accession>
<feature type="transmembrane region" description="Helical" evidence="1">
    <location>
        <begin position="147"/>
        <end position="169"/>
    </location>
</feature>
<keyword evidence="1" id="KW-1133">Transmembrane helix</keyword>
<dbReference type="AlphaFoldDB" id="M0ECX0"/>
<evidence type="ECO:0000313" key="2">
    <source>
        <dbReference type="EMBL" id="ELZ45595.1"/>
    </source>
</evidence>
<keyword evidence="1" id="KW-0812">Transmembrane</keyword>
<dbReference type="EMBL" id="AOJK01000027">
    <property type="protein sequence ID" value="ELZ45595.1"/>
    <property type="molecule type" value="Genomic_DNA"/>
</dbReference>
<keyword evidence="3" id="KW-1185">Reference proteome</keyword>
<feature type="transmembrane region" description="Helical" evidence="1">
    <location>
        <begin position="226"/>
        <end position="244"/>
    </location>
</feature>
<evidence type="ECO:0000313" key="3">
    <source>
        <dbReference type="Proteomes" id="UP000011586"/>
    </source>
</evidence>
<dbReference type="PANTHER" id="PTHR20992">
    <property type="entry name" value="AT15442P-RELATED"/>
    <property type="match status" value="1"/>
</dbReference>
<dbReference type="NCBIfam" id="TIGR00341">
    <property type="entry name" value="TIGR00341 family protein"/>
    <property type="match status" value="1"/>
</dbReference>
<protein>
    <recommendedName>
        <fullName evidence="4">TIGR00341 family protein</fullName>
    </recommendedName>
</protein>
<evidence type="ECO:0000256" key="1">
    <source>
        <dbReference type="SAM" id="Phobius"/>
    </source>
</evidence>
<reference evidence="2 3" key="1">
    <citation type="journal article" date="2014" name="PLoS Genet.">
        <title>Phylogenetically driven sequencing of extremely halophilic archaea reveals strategies for static and dynamic osmo-response.</title>
        <authorList>
            <person name="Becker E.A."/>
            <person name="Seitzer P.M."/>
            <person name="Tritt A."/>
            <person name="Larsen D."/>
            <person name="Krusor M."/>
            <person name="Yao A.I."/>
            <person name="Wu D."/>
            <person name="Madern D."/>
            <person name="Eisen J.A."/>
            <person name="Darling A.E."/>
            <person name="Facciotti M.T."/>
        </authorList>
    </citation>
    <scope>NUCLEOTIDE SEQUENCE [LARGE SCALE GENOMIC DNA]</scope>
    <source>
        <strain evidence="2 3">DSM 19288</strain>
    </source>
</reference>
<evidence type="ECO:0008006" key="4">
    <source>
        <dbReference type="Google" id="ProtNLM"/>
    </source>
</evidence>
<dbReference type="PATRIC" id="fig|1227465.4.peg.1217"/>
<feature type="transmembrane region" description="Helical" evidence="1">
    <location>
        <begin position="251"/>
        <end position="273"/>
    </location>
</feature>
<sequence length="450" mass="47235">MRPATVRLVQVMIPAGKRAAVVRALDDEGVDYVVTDETSGREYTAVATFPLPTAAVEPVLDRLREAGIDESTYTVIVAAETVISRRFEALEEQYEEDAERGGDRISREELQAKADDLASGLGTYVLMTVISAVIATAGLLLDSPATVVGSMVIAPLIGPAMSAAIGTVVDDEALFRRGVRMQVLGVVVAVLAATLFAFALRSLALVPPGLDPLELGEVSERLAPNVLVLVVAVGAGIAGIVSLMTGVSATLVGVMIAVALIPPAAAVGIGIAFRIPRLVIGAGVIVAVNVLSINLSALVMLWYEGYRPQRWFREDEARAAFLKRVAVLAVAIALLSVFLGGVTYESYVASTTETDIRAAATDELTALDSEFELLELTVERTGTVPPLETERVVVTVGVPPGSSVEGIAPALDDRIEAVVDREVTVEARTVTVERASITPPSSQSGRLAPS</sequence>
<feature type="transmembrane region" description="Helical" evidence="1">
    <location>
        <begin position="279"/>
        <end position="303"/>
    </location>
</feature>
<dbReference type="STRING" id="1227465.C463_06182"/>
<feature type="transmembrane region" description="Helical" evidence="1">
    <location>
        <begin position="181"/>
        <end position="206"/>
    </location>
</feature>
<feature type="transmembrane region" description="Helical" evidence="1">
    <location>
        <begin position="121"/>
        <end position="141"/>
    </location>
</feature>